<protein>
    <submittedName>
        <fullName evidence="5">Peptidase M24 domain-containing protein</fullName>
    </submittedName>
</protein>
<evidence type="ECO:0000313" key="5">
    <source>
        <dbReference type="WBParaSite" id="Minc3s02928g32103"/>
    </source>
</evidence>
<feature type="compositionally biased region" description="Low complexity" evidence="2">
    <location>
        <begin position="14"/>
        <end position="29"/>
    </location>
</feature>
<evidence type="ECO:0000256" key="2">
    <source>
        <dbReference type="SAM" id="MobiDB-lite"/>
    </source>
</evidence>
<dbReference type="Gene3D" id="1.10.10.10">
    <property type="entry name" value="Winged helix-like DNA-binding domain superfamily/Winged helix DNA-binding domain"/>
    <property type="match status" value="1"/>
</dbReference>
<dbReference type="Pfam" id="PF00557">
    <property type="entry name" value="Peptidase_M24"/>
    <property type="match status" value="1"/>
</dbReference>
<dbReference type="PANTHER" id="PTHR10804">
    <property type="entry name" value="PROTEASE FAMILY M24 METHIONYL AMINOPEPTIDASE, AMINOPEPTIDASE P"/>
    <property type="match status" value="1"/>
</dbReference>
<evidence type="ECO:0000256" key="1">
    <source>
        <dbReference type="ARBA" id="ARBA00007319"/>
    </source>
</evidence>
<dbReference type="SUPFAM" id="SSF46785">
    <property type="entry name" value="Winged helix' DNA-binding domain"/>
    <property type="match status" value="1"/>
</dbReference>
<dbReference type="WBParaSite" id="Minc3s02928g32103">
    <property type="protein sequence ID" value="Minc3s02928g32103"/>
    <property type="gene ID" value="Minc3s02928g32103"/>
</dbReference>
<accession>A0A914N0J4</accession>
<comment type="similarity">
    <text evidence="1">Belongs to the peptidase M24 family.</text>
</comment>
<name>A0A914N0J4_MELIC</name>
<dbReference type="InterPro" id="IPR000994">
    <property type="entry name" value="Pept_M24"/>
</dbReference>
<proteinExistence type="inferred from homology"/>
<feature type="domain" description="Peptidase M24" evidence="3">
    <location>
        <begin position="48"/>
        <end position="190"/>
    </location>
</feature>
<dbReference type="InterPro" id="IPR036388">
    <property type="entry name" value="WH-like_DNA-bd_sf"/>
</dbReference>
<evidence type="ECO:0000313" key="4">
    <source>
        <dbReference type="Proteomes" id="UP000887563"/>
    </source>
</evidence>
<dbReference type="InterPro" id="IPR036005">
    <property type="entry name" value="Creatinase/aminopeptidase-like"/>
</dbReference>
<dbReference type="PANTHER" id="PTHR10804:SF11">
    <property type="entry name" value="PROLIFERATION-ASSOCIATED PROTEIN 2G4"/>
    <property type="match status" value="1"/>
</dbReference>
<dbReference type="AlphaFoldDB" id="A0A914N0J4"/>
<dbReference type="Gene3D" id="3.90.230.10">
    <property type="entry name" value="Creatinase/methionine aminopeptidase superfamily"/>
    <property type="match status" value="1"/>
</dbReference>
<dbReference type="Proteomes" id="UP000887563">
    <property type="component" value="Unplaced"/>
</dbReference>
<organism evidence="4 5">
    <name type="scientific">Meloidogyne incognita</name>
    <name type="common">Southern root-knot nematode worm</name>
    <name type="synonym">Oxyuris incognita</name>
    <dbReference type="NCBI Taxonomy" id="6306"/>
    <lineage>
        <taxon>Eukaryota</taxon>
        <taxon>Metazoa</taxon>
        <taxon>Ecdysozoa</taxon>
        <taxon>Nematoda</taxon>
        <taxon>Chromadorea</taxon>
        <taxon>Rhabditida</taxon>
        <taxon>Tylenchina</taxon>
        <taxon>Tylenchomorpha</taxon>
        <taxon>Tylenchoidea</taxon>
        <taxon>Meloidogynidae</taxon>
        <taxon>Meloidogyninae</taxon>
        <taxon>Meloidogyne</taxon>
        <taxon>Meloidogyne incognita group</taxon>
    </lineage>
</organism>
<dbReference type="InterPro" id="IPR047113">
    <property type="entry name" value="PA2G4/ARX1"/>
</dbReference>
<evidence type="ECO:0000259" key="3">
    <source>
        <dbReference type="Pfam" id="PF00557"/>
    </source>
</evidence>
<dbReference type="CDD" id="cd01089">
    <property type="entry name" value="PA2G4-like"/>
    <property type="match status" value="1"/>
</dbReference>
<sequence>MSTKQKTKQRDLSSDSSKSGSSKNDSSVGDVKDTSPASDKVFNKYGMAAEIVNTVLKEILAELKVDAEVGQLCSRGDARILELTSNLFKREKNVQKGIAMPTCISIDNCVCHFSPLRSEPPVLLKEGQVVKVDLGAHVDGYIATAAHTVVIGANRDNKVTGKKANVIVSAYNVMEMVLRMLKPEKNFKNVEISEKMGKLAKIYETTPIENMLSHNIERFKPKSKSEKCTFETFEVYTIDVLISTGEGKSKTLDARTTIFKKTDDMVYNLKLKASRSFFHEAQQKFGSMPFSIRDFEDEKVAKVGSTECAKHDLMQPYSGSL</sequence>
<dbReference type="FunFam" id="1.10.10.10:FF:000029">
    <property type="entry name" value="Proliferation-associated 2G4, a"/>
    <property type="match status" value="1"/>
</dbReference>
<reference evidence="5" key="1">
    <citation type="submission" date="2022-11" db="UniProtKB">
        <authorList>
            <consortium name="WormBaseParasite"/>
        </authorList>
    </citation>
    <scope>IDENTIFICATION</scope>
</reference>
<dbReference type="InterPro" id="IPR036390">
    <property type="entry name" value="WH_DNA-bd_sf"/>
</dbReference>
<feature type="region of interest" description="Disordered" evidence="2">
    <location>
        <begin position="1"/>
        <end position="33"/>
    </location>
</feature>
<keyword evidence="4" id="KW-1185">Reference proteome</keyword>
<dbReference type="SUPFAM" id="SSF55920">
    <property type="entry name" value="Creatinase/aminopeptidase"/>
    <property type="match status" value="1"/>
</dbReference>